<keyword evidence="2" id="KW-1185">Reference proteome</keyword>
<organism evidence="1 2">
    <name type="scientific">Nelumbo nucifera</name>
    <name type="common">Sacred lotus</name>
    <dbReference type="NCBI Taxonomy" id="4432"/>
    <lineage>
        <taxon>Eukaryota</taxon>
        <taxon>Viridiplantae</taxon>
        <taxon>Streptophyta</taxon>
        <taxon>Embryophyta</taxon>
        <taxon>Tracheophyta</taxon>
        <taxon>Spermatophyta</taxon>
        <taxon>Magnoliopsida</taxon>
        <taxon>Proteales</taxon>
        <taxon>Nelumbonaceae</taxon>
        <taxon>Nelumbo</taxon>
    </lineage>
</organism>
<evidence type="ECO:0000313" key="2">
    <source>
        <dbReference type="Proteomes" id="UP000607653"/>
    </source>
</evidence>
<dbReference type="AlphaFoldDB" id="A0A822XPJ9"/>
<comment type="caution">
    <text evidence="1">The sequence shown here is derived from an EMBL/GenBank/DDBJ whole genome shotgun (WGS) entry which is preliminary data.</text>
</comment>
<dbReference type="Proteomes" id="UP000607653">
    <property type="component" value="Unassembled WGS sequence"/>
</dbReference>
<name>A0A822XPJ9_NELNU</name>
<gene>
    <name evidence="1" type="ORF">HUJ06_022462</name>
</gene>
<proteinExistence type="predicted"/>
<dbReference type="EMBL" id="DUZY01000001">
    <property type="protein sequence ID" value="DAD20999.1"/>
    <property type="molecule type" value="Genomic_DNA"/>
</dbReference>
<accession>A0A822XPJ9</accession>
<reference evidence="1 2" key="1">
    <citation type="journal article" date="2020" name="Mol. Biol. Evol.">
        <title>Distinct Expression and Methylation Patterns for Genes with Different Fates following a Single Whole-Genome Duplication in Flowering Plants.</title>
        <authorList>
            <person name="Shi T."/>
            <person name="Rahmani R.S."/>
            <person name="Gugger P.F."/>
            <person name="Wang M."/>
            <person name="Li H."/>
            <person name="Zhang Y."/>
            <person name="Li Z."/>
            <person name="Wang Q."/>
            <person name="Van de Peer Y."/>
            <person name="Marchal K."/>
            <person name="Chen J."/>
        </authorList>
    </citation>
    <scope>NUCLEOTIDE SEQUENCE [LARGE SCALE GENOMIC DNA]</scope>
    <source>
        <tissue evidence="1">Leaf</tissue>
    </source>
</reference>
<protein>
    <submittedName>
        <fullName evidence="1">Uncharacterized protein</fullName>
    </submittedName>
</protein>
<sequence length="54" mass="5860">MPLQLYCVFLVKGEVHIIKPPLQLIIPSATYGGAVISFVLCPSELVKGSELLCM</sequence>
<evidence type="ECO:0000313" key="1">
    <source>
        <dbReference type="EMBL" id="DAD20999.1"/>
    </source>
</evidence>